<sequence>MHLPHVLTQQVRISDVTAIWLMAYSALFSIVNPLGASLIFAQTTLGRPRAQVVRLARTVGFYSFIILMVSVWLGGWILSFFRITIDALRVSGGLVVASRAWALLLAPEESEARKERQVFDHDTANADNDLGDRAFFPLAMPFTVGPGSIAVAIALSSGRTLGASAASYIIGLSLAVLAVSLTVVIFYTYAERIVSSLGRTGARIVSRLAALILLCIGIQILFAGLEGFVVSTLKHMRQLNLLD</sequence>
<evidence type="ECO:0000256" key="2">
    <source>
        <dbReference type="ARBA" id="ARBA00009784"/>
    </source>
</evidence>
<dbReference type="PANTHER" id="PTHR33508:SF1">
    <property type="entry name" value="UPF0056 MEMBRANE PROTEIN YHCE"/>
    <property type="match status" value="1"/>
</dbReference>
<proteinExistence type="inferred from homology"/>
<comment type="similarity">
    <text evidence="2 7">Belongs to the UPF0056 (MarC) family.</text>
</comment>
<gene>
    <name evidence="8" type="ORF">ABO01nite_05580</name>
</gene>
<protein>
    <recommendedName>
        <fullName evidence="7">UPF0056 membrane protein</fullName>
    </recommendedName>
</protein>
<name>A0AAN4R0J0_9PROT</name>
<dbReference type="KEGG" id="abg:Asbog_01769"/>
<dbReference type="PANTHER" id="PTHR33508">
    <property type="entry name" value="UPF0056 MEMBRANE PROTEIN YHCE"/>
    <property type="match status" value="1"/>
</dbReference>
<dbReference type="EMBL" id="BJVS01000001">
    <property type="protein sequence ID" value="GEL52551.1"/>
    <property type="molecule type" value="Genomic_DNA"/>
</dbReference>
<evidence type="ECO:0000256" key="5">
    <source>
        <dbReference type="ARBA" id="ARBA00022989"/>
    </source>
</evidence>
<feature type="transmembrane region" description="Helical" evidence="7">
    <location>
        <begin position="167"/>
        <end position="187"/>
    </location>
</feature>
<dbReference type="Proteomes" id="UP000321287">
    <property type="component" value="Unassembled WGS sequence"/>
</dbReference>
<dbReference type="GeneID" id="78226798"/>
<evidence type="ECO:0000256" key="3">
    <source>
        <dbReference type="ARBA" id="ARBA00022475"/>
    </source>
</evidence>
<evidence type="ECO:0000313" key="8">
    <source>
        <dbReference type="EMBL" id="GEL52551.1"/>
    </source>
</evidence>
<feature type="transmembrane region" description="Helical" evidence="7">
    <location>
        <begin position="134"/>
        <end position="155"/>
    </location>
</feature>
<feature type="transmembrane region" description="Helical" evidence="7">
    <location>
        <begin position="61"/>
        <end position="81"/>
    </location>
</feature>
<keyword evidence="3" id="KW-1003">Cell membrane</keyword>
<organism evidence="8 9">
    <name type="scientific">Asaia bogorensis NBRC 16594</name>
    <dbReference type="NCBI Taxonomy" id="1231624"/>
    <lineage>
        <taxon>Bacteria</taxon>
        <taxon>Pseudomonadati</taxon>
        <taxon>Pseudomonadota</taxon>
        <taxon>Alphaproteobacteria</taxon>
        <taxon>Acetobacterales</taxon>
        <taxon>Acetobacteraceae</taxon>
        <taxon>Asaia</taxon>
    </lineage>
</organism>
<keyword evidence="5 7" id="KW-1133">Transmembrane helix</keyword>
<dbReference type="GO" id="GO:0005886">
    <property type="term" value="C:plasma membrane"/>
    <property type="evidence" value="ECO:0007669"/>
    <property type="project" value="UniProtKB-SubCell"/>
</dbReference>
<dbReference type="RefSeq" id="WP_062164832.1">
    <property type="nucleotide sequence ID" value="NZ_AP014690.1"/>
</dbReference>
<feature type="transmembrane region" description="Helical" evidence="7">
    <location>
        <begin position="20"/>
        <end position="41"/>
    </location>
</feature>
<feature type="transmembrane region" description="Helical" evidence="7">
    <location>
        <begin position="208"/>
        <end position="233"/>
    </location>
</feature>
<evidence type="ECO:0000313" key="9">
    <source>
        <dbReference type="Proteomes" id="UP000321287"/>
    </source>
</evidence>
<comment type="caution">
    <text evidence="7">Lacks conserved residue(s) required for the propagation of feature annotation.</text>
</comment>
<evidence type="ECO:0000256" key="6">
    <source>
        <dbReference type="ARBA" id="ARBA00023136"/>
    </source>
</evidence>
<keyword evidence="4 7" id="KW-0812">Transmembrane</keyword>
<dbReference type="NCBIfam" id="TIGR00427">
    <property type="entry name" value="NAAT family transporter"/>
    <property type="match status" value="1"/>
</dbReference>
<evidence type="ECO:0000256" key="4">
    <source>
        <dbReference type="ARBA" id="ARBA00022692"/>
    </source>
</evidence>
<dbReference type="Pfam" id="PF01914">
    <property type="entry name" value="MarC"/>
    <property type="match status" value="1"/>
</dbReference>
<accession>A0AAN4R0J0</accession>
<comment type="caution">
    <text evidence="8">The sequence shown here is derived from an EMBL/GenBank/DDBJ whole genome shotgun (WGS) entry which is preliminary data.</text>
</comment>
<comment type="subcellular location">
    <subcellularLocation>
        <location evidence="1 7">Cell membrane</location>
        <topology evidence="1 7">Multi-pass membrane protein</topology>
    </subcellularLocation>
</comment>
<evidence type="ECO:0000256" key="7">
    <source>
        <dbReference type="RuleBase" id="RU362048"/>
    </source>
</evidence>
<evidence type="ECO:0000256" key="1">
    <source>
        <dbReference type="ARBA" id="ARBA00004651"/>
    </source>
</evidence>
<reference evidence="8 9" key="1">
    <citation type="submission" date="2019-07" db="EMBL/GenBank/DDBJ databases">
        <title>Whole genome shotgun sequence of Asaia bogorensis NBRC 16594.</title>
        <authorList>
            <person name="Hosoyama A."/>
            <person name="Uohara A."/>
            <person name="Ohji S."/>
            <person name="Ichikawa N."/>
        </authorList>
    </citation>
    <scope>NUCLEOTIDE SEQUENCE [LARGE SCALE GENOMIC DNA]</scope>
    <source>
        <strain evidence="8 9">NBRC 16594</strain>
    </source>
</reference>
<keyword evidence="9" id="KW-1185">Reference proteome</keyword>
<dbReference type="AlphaFoldDB" id="A0AAN4R0J0"/>
<dbReference type="InterPro" id="IPR002771">
    <property type="entry name" value="Multi_antbiot-R_MarC"/>
</dbReference>
<keyword evidence="6 7" id="KW-0472">Membrane</keyword>